<evidence type="ECO:0000256" key="4">
    <source>
        <dbReference type="ARBA" id="ARBA00022777"/>
    </source>
</evidence>
<gene>
    <name evidence="10" type="ORF">JXQ802_LOCUS31592</name>
    <name evidence="9" type="ORF">PYM288_LOCUS20788</name>
</gene>
<dbReference type="PANTHER" id="PTHR11255">
    <property type="entry name" value="DIACYLGLYCEROL KINASE"/>
    <property type="match status" value="1"/>
</dbReference>
<keyword evidence="3 6" id="KW-0547">Nucleotide-binding</keyword>
<feature type="domain" description="DAGKc" evidence="8">
    <location>
        <begin position="270"/>
        <end position="406"/>
    </location>
</feature>
<dbReference type="Proteomes" id="UP000663854">
    <property type="component" value="Unassembled WGS sequence"/>
</dbReference>
<dbReference type="InterPro" id="IPR001206">
    <property type="entry name" value="Diacylglycerol_kinase_cat_dom"/>
</dbReference>
<comment type="similarity">
    <text evidence="1 6">Belongs to the eukaryotic diacylglycerol kinase family.</text>
</comment>
<organism evidence="9 11">
    <name type="scientific">Rotaria sordida</name>
    <dbReference type="NCBI Taxonomy" id="392033"/>
    <lineage>
        <taxon>Eukaryota</taxon>
        <taxon>Metazoa</taxon>
        <taxon>Spiralia</taxon>
        <taxon>Gnathifera</taxon>
        <taxon>Rotifera</taxon>
        <taxon>Eurotatoria</taxon>
        <taxon>Bdelloidea</taxon>
        <taxon>Philodinida</taxon>
        <taxon>Philodinidae</taxon>
        <taxon>Rotaria</taxon>
    </lineage>
</organism>
<evidence type="ECO:0000313" key="10">
    <source>
        <dbReference type="EMBL" id="CAF1341394.1"/>
    </source>
</evidence>
<dbReference type="InterPro" id="IPR017438">
    <property type="entry name" value="ATP-NAD_kinase_N"/>
</dbReference>
<reference evidence="9" key="1">
    <citation type="submission" date="2021-02" db="EMBL/GenBank/DDBJ databases">
        <authorList>
            <person name="Nowell W R."/>
        </authorList>
    </citation>
    <scope>NUCLEOTIDE SEQUENCE</scope>
</reference>
<dbReference type="InterPro" id="IPR016064">
    <property type="entry name" value="NAD/diacylglycerol_kinase_sf"/>
</dbReference>
<proteinExistence type="inferred from homology"/>
<sequence length="684" mass="78011">MVITRSQNSVAASTAAVLKCTCKINKQPKSSTRSRPVNKTSKRAPSPSPSPSNPIHRSRSKLSKKILGNNNVNSSKKIIKIMDFKSDVNNDREIFNEKRISIEKISIDIDTKSVKNKLRTSTEIPNDYPDLLTSNNNEQLDFPFPSSSYYRYSVQSDRCSFFGVDWSDKAHPKSHCWLPNCSMDSSPIPRCAQNLNPKLIKTCRGLRCLWCSEECHRQCWQSINDNDDDNKCDYGKYKNIIVRPQWLHRVANSPVGFQARFPDNIDASNSSLTPLIVFINELSGGQKGKIIYHKLLRLLNPRQIFLLENNTTVMQALDIYSSLRNTRILLCGGDGTVGWILSTLANRFSSLDNPPVGICPMGTGNDLSRVLGWGWSYNMKQLLTTLLHISNAKPIILDRWQVDFEPLTRIDSIEEIGCIRRCLSRILDPPKFVRETDRPSYQNYQKPLNVRFTNYISFGLDAAVVLDFHNKRMQNPSKFTSPMKNKLMYLNIGRQYFREFALWRAWNLRSYMRIICDGQDMTNSLRHCHTVVFLNIPSYGSGTHPWSRTYQNSTSISNNIQNQINSNTFPDIDPPDFSYYNRKFASEDISNTIESSKASVTNDQIGRQSIDDHKIEVIGLDSIQMALIHIGFRGRRIAQCSQARIELIRSMPVHMDGDPFYLPQSTAINVTHAGQVLVLTNDNK</sequence>
<name>A0A814QNI6_9BILA</name>
<dbReference type="PROSITE" id="PS50146">
    <property type="entry name" value="DAGK"/>
    <property type="match status" value="1"/>
</dbReference>
<evidence type="ECO:0000313" key="12">
    <source>
        <dbReference type="Proteomes" id="UP000663870"/>
    </source>
</evidence>
<dbReference type="Pfam" id="PF00609">
    <property type="entry name" value="DAGK_acc"/>
    <property type="match status" value="1"/>
</dbReference>
<dbReference type="GO" id="GO:0007200">
    <property type="term" value="P:phospholipase C-activating G protein-coupled receptor signaling pathway"/>
    <property type="evidence" value="ECO:0007669"/>
    <property type="project" value="InterPro"/>
</dbReference>
<evidence type="ECO:0000256" key="7">
    <source>
        <dbReference type="SAM" id="MobiDB-lite"/>
    </source>
</evidence>
<evidence type="ECO:0000259" key="8">
    <source>
        <dbReference type="PROSITE" id="PS50146"/>
    </source>
</evidence>
<evidence type="ECO:0000256" key="1">
    <source>
        <dbReference type="ARBA" id="ARBA00009280"/>
    </source>
</evidence>
<keyword evidence="5 6" id="KW-0067">ATP-binding</keyword>
<dbReference type="GO" id="GO:0004143">
    <property type="term" value="F:ATP-dependent diacylglycerol kinase activity"/>
    <property type="evidence" value="ECO:0007669"/>
    <property type="project" value="UniProtKB-EC"/>
</dbReference>
<dbReference type="EMBL" id="CAJNOH010000783">
    <property type="protein sequence ID" value="CAF1122710.1"/>
    <property type="molecule type" value="Genomic_DNA"/>
</dbReference>
<dbReference type="AlphaFoldDB" id="A0A814QNI6"/>
<accession>A0A814QNI6</accession>
<keyword evidence="2 6" id="KW-0808">Transferase</keyword>
<dbReference type="SMART" id="SM00046">
    <property type="entry name" value="DAGKc"/>
    <property type="match status" value="1"/>
</dbReference>
<feature type="compositionally biased region" description="Polar residues" evidence="7">
    <location>
        <begin position="27"/>
        <end position="39"/>
    </location>
</feature>
<dbReference type="SMART" id="SM00045">
    <property type="entry name" value="DAGKa"/>
    <property type="match status" value="1"/>
</dbReference>
<evidence type="ECO:0000313" key="9">
    <source>
        <dbReference type="EMBL" id="CAF1122710.1"/>
    </source>
</evidence>
<evidence type="ECO:0000313" key="11">
    <source>
        <dbReference type="Proteomes" id="UP000663854"/>
    </source>
</evidence>
<evidence type="ECO:0000256" key="2">
    <source>
        <dbReference type="ARBA" id="ARBA00022679"/>
    </source>
</evidence>
<dbReference type="EMBL" id="CAJNOL010001349">
    <property type="protein sequence ID" value="CAF1341394.1"/>
    <property type="molecule type" value="Genomic_DNA"/>
</dbReference>
<feature type="region of interest" description="Disordered" evidence="7">
    <location>
        <begin position="27"/>
        <end position="62"/>
    </location>
</feature>
<dbReference type="InterPro" id="IPR000756">
    <property type="entry name" value="Diacylglycerol_kin_accessory"/>
</dbReference>
<dbReference type="Gene3D" id="2.60.200.40">
    <property type="match status" value="1"/>
</dbReference>
<evidence type="ECO:0000256" key="6">
    <source>
        <dbReference type="RuleBase" id="RU361128"/>
    </source>
</evidence>
<comment type="catalytic activity">
    <reaction evidence="6">
        <text>a 1,2-diacyl-sn-glycerol + ATP = a 1,2-diacyl-sn-glycero-3-phosphate + ADP + H(+)</text>
        <dbReference type="Rhea" id="RHEA:10272"/>
        <dbReference type="ChEBI" id="CHEBI:15378"/>
        <dbReference type="ChEBI" id="CHEBI:17815"/>
        <dbReference type="ChEBI" id="CHEBI:30616"/>
        <dbReference type="ChEBI" id="CHEBI:58608"/>
        <dbReference type="ChEBI" id="CHEBI:456216"/>
        <dbReference type="EC" id="2.7.1.107"/>
    </reaction>
</comment>
<protein>
    <recommendedName>
        <fullName evidence="6">Diacylglycerol kinase</fullName>
        <shortName evidence="6">DAG kinase</shortName>
        <ecNumber evidence="6">2.7.1.107</ecNumber>
    </recommendedName>
</protein>
<dbReference type="Proteomes" id="UP000663870">
    <property type="component" value="Unassembled WGS sequence"/>
</dbReference>
<dbReference type="Gene3D" id="3.40.50.10330">
    <property type="entry name" value="Probable inorganic polyphosphate/atp-NAD kinase, domain 1"/>
    <property type="match status" value="1"/>
</dbReference>
<comment type="caution">
    <text evidence="9">The sequence shown here is derived from an EMBL/GenBank/DDBJ whole genome shotgun (WGS) entry which is preliminary data.</text>
</comment>
<evidence type="ECO:0000256" key="5">
    <source>
        <dbReference type="ARBA" id="ARBA00022840"/>
    </source>
</evidence>
<dbReference type="GO" id="GO:0016020">
    <property type="term" value="C:membrane"/>
    <property type="evidence" value="ECO:0007669"/>
    <property type="project" value="TreeGrafter"/>
</dbReference>
<keyword evidence="12" id="KW-1185">Reference proteome</keyword>
<dbReference type="Pfam" id="PF00781">
    <property type="entry name" value="DAGK_cat"/>
    <property type="match status" value="1"/>
</dbReference>
<evidence type="ECO:0000256" key="3">
    <source>
        <dbReference type="ARBA" id="ARBA00022741"/>
    </source>
</evidence>
<dbReference type="GO" id="GO:0005524">
    <property type="term" value="F:ATP binding"/>
    <property type="evidence" value="ECO:0007669"/>
    <property type="project" value="UniProtKB-KW"/>
</dbReference>
<dbReference type="EC" id="2.7.1.107" evidence="6"/>
<dbReference type="PANTHER" id="PTHR11255:SF80">
    <property type="entry name" value="EYE-SPECIFIC DIACYLGLYCEROL KINASE"/>
    <property type="match status" value="1"/>
</dbReference>
<keyword evidence="4 6" id="KW-0418">Kinase</keyword>
<dbReference type="InterPro" id="IPR037607">
    <property type="entry name" value="DGK"/>
</dbReference>
<dbReference type="SUPFAM" id="SSF111331">
    <property type="entry name" value="NAD kinase/diacylglycerol kinase-like"/>
    <property type="match status" value="1"/>
</dbReference>